<proteinExistence type="predicted"/>
<comment type="caution">
    <text evidence="1">The sequence shown here is derived from an EMBL/GenBank/DDBJ whole genome shotgun (WGS) entry which is preliminary data.</text>
</comment>
<organism evidence="1 2">
    <name type="scientific">Scutellospora calospora</name>
    <dbReference type="NCBI Taxonomy" id="85575"/>
    <lineage>
        <taxon>Eukaryota</taxon>
        <taxon>Fungi</taxon>
        <taxon>Fungi incertae sedis</taxon>
        <taxon>Mucoromycota</taxon>
        <taxon>Glomeromycotina</taxon>
        <taxon>Glomeromycetes</taxon>
        <taxon>Diversisporales</taxon>
        <taxon>Gigasporaceae</taxon>
        <taxon>Scutellospora</taxon>
    </lineage>
</organism>
<protein>
    <submittedName>
        <fullName evidence="1">6274_t:CDS:1</fullName>
    </submittedName>
</protein>
<reference evidence="1" key="1">
    <citation type="submission" date="2021-06" db="EMBL/GenBank/DDBJ databases">
        <authorList>
            <person name="Kallberg Y."/>
            <person name="Tangrot J."/>
            <person name="Rosling A."/>
        </authorList>
    </citation>
    <scope>NUCLEOTIDE SEQUENCE</scope>
    <source>
        <strain evidence="1">AU212A</strain>
    </source>
</reference>
<dbReference type="EMBL" id="CAJVPM010000445">
    <property type="protein sequence ID" value="CAG8444610.1"/>
    <property type="molecule type" value="Genomic_DNA"/>
</dbReference>
<evidence type="ECO:0000313" key="2">
    <source>
        <dbReference type="Proteomes" id="UP000789860"/>
    </source>
</evidence>
<evidence type="ECO:0000313" key="1">
    <source>
        <dbReference type="EMBL" id="CAG8444610.1"/>
    </source>
</evidence>
<accession>A0ACA9K1M2</accession>
<gene>
    <name evidence="1" type="ORF">SCALOS_LOCUS847</name>
</gene>
<name>A0ACA9K1M2_9GLOM</name>
<sequence length="85" mass="10032">MSSTNTSSSIDYKTLFEQEKKLKEEALEKLERVNTTAILIINKLQHENVKLKDEKSVDSLDDDYDNYLLDREKCNNFIYHKDNCN</sequence>
<dbReference type="Proteomes" id="UP000789860">
    <property type="component" value="Unassembled WGS sequence"/>
</dbReference>
<keyword evidence="2" id="KW-1185">Reference proteome</keyword>